<sequence length="264" mass="31711">MENFDVKAYNEEIMESIAYIDCSIDITKNPPTPGKTILKYFPEDYLRFNQPLTIRRELFVIEESDRTEDTHREDQEELENPENRQEEEITVEQPERINRAAQKLNFSVLPRDTRPIAIPKFRNVNRGVFFENNQIDRTQANHKKRICREEKTAPSLYPMEDKLKGVLEHLKSRPKKDVNQGKRKAMVIDVIQPKKRRVRHVYFLRTLDSFHLMEFDQQHLMSEDYSLHQVAFADCIRNLSQLYSTLVYQLFRFFISRFMDRRYS</sequence>
<feature type="compositionally biased region" description="Basic and acidic residues" evidence="1">
    <location>
        <begin position="65"/>
        <end position="74"/>
    </location>
</feature>
<evidence type="ECO:0000256" key="1">
    <source>
        <dbReference type="SAM" id="MobiDB-lite"/>
    </source>
</evidence>
<organism evidence="2 3">
    <name type="scientific">Cotesia glomerata</name>
    <name type="common">Lepidopteran parasitic wasp</name>
    <name type="synonym">Apanteles glomeratus</name>
    <dbReference type="NCBI Taxonomy" id="32391"/>
    <lineage>
        <taxon>Eukaryota</taxon>
        <taxon>Metazoa</taxon>
        <taxon>Ecdysozoa</taxon>
        <taxon>Arthropoda</taxon>
        <taxon>Hexapoda</taxon>
        <taxon>Insecta</taxon>
        <taxon>Pterygota</taxon>
        <taxon>Neoptera</taxon>
        <taxon>Endopterygota</taxon>
        <taxon>Hymenoptera</taxon>
        <taxon>Apocrita</taxon>
        <taxon>Ichneumonoidea</taxon>
        <taxon>Braconidae</taxon>
        <taxon>Microgastrinae</taxon>
        <taxon>Cotesia</taxon>
    </lineage>
</organism>
<protein>
    <submittedName>
        <fullName evidence="2">Uncharacterized protein</fullName>
    </submittedName>
</protein>
<keyword evidence="3" id="KW-1185">Reference proteome</keyword>
<reference evidence="2 3" key="1">
    <citation type="journal article" date="2021" name="J. Hered.">
        <title>A chromosome-level genome assembly of the parasitoid wasp, Cotesia glomerata (Hymenoptera: Braconidae).</title>
        <authorList>
            <person name="Pinto B.J."/>
            <person name="Weis J.J."/>
            <person name="Gamble T."/>
            <person name="Ode P.J."/>
            <person name="Paul R."/>
            <person name="Zaspel J.M."/>
        </authorList>
    </citation>
    <scope>NUCLEOTIDE SEQUENCE [LARGE SCALE GENOMIC DNA]</scope>
    <source>
        <strain evidence="2">CgM1</strain>
    </source>
</reference>
<feature type="region of interest" description="Disordered" evidence="1">
    <location>
        <begin position="65"/>
        <end position="90"/>
    </location>
</feature>
<feature type="compositionally biased region" description="Basic and acidic residues" evidence="1">
    <location>
        <begin position="81"/>
        <end position="90"/>
    </location>
</feature>
<evidence type="ECO:0000313" key="2">
    <source>
        <dbReference type="EMBL" id="KAH0552092.1"/>
    </source>
</evidence>
<evidence type="ECO:0000313" key="3">
    <source>
        <dbReference type="Proteomes" id="UP000826195"/>
    </source>
</evidence>
<accession>A0AAV7IHU3</accession>
<dbReference type="AlphaFoldDB" id="A0AAV7IHU3"/>
<proteinExistence type="predicted"/>
<name>A0AAV7IHU3_COTGL</name>
<comment type="caution">
    <text evidence="2">The sequence shown here is derived from an EMBL/GenBank/DDBJ whole genome shotgun (WGS) entry which is preliminary data.</text>
</comment>
<dbReference type="Proteomes" id="UP000826195">
    <property type="component" value="Unassembled WGS sequence"/>
</dbReference>
<dbReference type="EMBL" id="JAHXZJ010001492">
    <property type="protein sequence ID" value="KAH0552092.1"/>
    <property type="molecule type" value="Genomic_DNA"/>
</dbReference>
<gene>
    <name evidence="2" type="ORF">KQX54_005413</name>
</gene>